<comment type="subunit">
    <text evidence="2">Homodimer.</text>
</comment>
<gene>
    <name evidence="5" type="ORF">MBBAR_6c00360</name>
</gene>
<proteinExistence type="inferred from homology"/>
<dbReference type="RefSeq" id="WP_080459989.1">
    <property type="nucleotide sequence ID" value="NZ_JXMW01000006.1"/>
</dbReference>
<dbReference type="PANTHER" id="PTHR20861">
    <property type="entry name" value="HOMOSERINE/4-DIPHOSPHOCYTIDYL-2-C-METHYL-D-ERYTHRITOL KINASE"/>
    <property type="match status" value="1"/>
</dbReference>
<dbReference type="UniPathway" id="UPA00065"/>
<dbReference type="Proteomes" id="UP000191661">
    <property type="component" value="Unassembled WGS sequence"/>
</dbReference>
<comment type="catalytic activity">
    <reaction evidence="2">
        <text>5-phospho-alpha-D-ribose 1-diphosphate + 4-hydroxybenzoate + H(+) = 4-(beta-D-ribofuranosyl)phenol 5'-phosphate + CO2 + diphosphate</text>
        <dbReference type="Rhea" id="RHEA:48556"/>
        <dbReference type="ChEBI" id="CHEBI:15378"/>
        <dbReference type="ChEBI" id="CHEBI:16526"/>
        <dbReference type="ChEBI" id="CHEBI:17879"/>
        <dbReference type="ChEBI" id="CHEBI:33019"/>
        <dbReference type="ChEBI" id="CHEBI:58017"/>
        <dbReference type="ChEBI" id="CHEBI:82767"/>
        <dbReference type="EC" id="2.4.2.54"/>
    </reaction>
</comment>
<dbReference type="NCBIfam" id="TIGR00144">
    <property type="entry name" value="beta_RFAP_syn"/>
    <property type="match status" value="1"/>
</dbReference>
<reference evidence="5 6" key="1">
    <citation type="submission" date="2014-12" db="EMBL/GenBank/DDBJ databases">
        <title>Genome sequence of Methanobrevibacter arboriphilicus DH1, DSM1125.</title>
        <authorList>
            <person name="Poehlein A."/>
            <person name="Thauer R.K."/>
            <person name="Seedorf H."/>
            <person name="Daniel R."/>
        </authorList>
    </citation>
    <scope>NUCLEOTIDE SEQUENCE [LARGE SCALE GENOMIC DNA]</scope>
    <source>
        <strain evidence="5 6">DH1</strain>
    </source>
</reference>
<dbReference type="EC" id="2.4.2.54" evidence="2"/>
<dbReference type="PANTHER" id="PTHR20861:SF6">
    <property type="entry name" value="BETA-RIBOFURANOSYLPHENOL 5'-PHOSPHATE SYNTHASE"/>
    <property type="match status" value="1"/>
</dbReference>
<dbReference type="InterPro" id="IPR004422">
    <property type="entry name" value="RFAP_synthase"/>
</dbReference>
<dbReference type="NCBIfam" id="NF040726">
    <property type="entry name" value="BetaRFA-P_synth"/>
    <property type="match status" value="1"/>
</dbReference>
<dbReference type="InterPro" id="IPR020568">
    <property type="entry name" value="Ribosomal_Su5_D2-typ_SF"/>
</dbReference>
<feature type="domain" description="GHMP kinase N-terminal" evidence="3">
    <location>
        <begin position="69"/>
        <end position="134"/>
    </location>
</feature>
<keyword evidence="1 2" id="KW-0808">Transferase</keyword>
<comment type="caution">
    <text evidence="5">The sequence shown here is derived from an EMBL/GenBank/DDBJ whole genome shotgun (WGS) entry which is preliminary data.</text>
</comment>
<comment type="similarity">
    <text evidence="2">Belongs to the beta-RFA-P synthase family.</text>
</comment>
<evidence type="ECO:0000259" key="4">
    <source>
        <dbReference type="Pfam" id="PF08544"/>
    </source>
</evidence>
<dbReference type="PIRSF" id="PIRSF004884">
    <property type="entry name" value="Sugar_kin_arch"/>
    <property type="match status" value="1"/>
</dbReference>
<comment type="pathway">
    <text evidence="2">Cofactor biosynthesis; 5,6,7,8-tetrahydromethanopterin biosynthesis.</text>
</comment>
<sequence length="327" mass="36335">MIIKTPSRIHMALIDLNGSYGRRDGGIGLTISKPNFVLEAETLEKGISIDFNKNIKDNDIKNQCLLKIKDSAEKIISHFNINNGFHFNVNEAFLTHSGLGSGTQISLATAKLICEYNGISINGVELGKILGRGGTSGVGIYSFDQGGLIIDGGHDINEKTEFLPSSASKANPPNLIGRYDFPKEWDILIAIPESRTIMGKNEVNIFQEYCPVPKRDVEKLSHLIFMNLVPFLLEKNIKSFGNVINEIQKIGFKKVELDLQKEKIKTTMEKMREFGAYGVGMSSFGPSIYGILDKKNRDAFKATKEFIGENGIVFKTKAQNHGFELKR</sequence>
<protein>
    <recommendedName>
        <fullName evidence="2">Beta-ribofuranosylaminobenzene 5'-phosphate synthase</fullName>
        <shortName evidence="2">Beta-RFA-P synthase</shortName>
        <ecNumber evidence="2">2.4.2.54</ecNumber>
    </recommendedName>
</protein>
<dbReference type="OrthoDB" id="85156at2157"/>
<evidence type="ECO:0000256" key="1">
    <source>
        <dbReference type="ARBA" id="ARBA00022679"/>
    </source>
</evidence>
<dbReference type="GO" id="GO:0005524">
    <property type="term" value="F:ATP binding"/>
    <property type="evidence" value="ECO:0007669"/>
    <property type="project" value="UniProtKB-UniRule"/>
</dbReference>
<evidence type="ECO:0000259" key="3">
    <source>
        <dbReference type="Pfam" id="PF00288"/>
    </source>
</evidence>
<dbReference type="Pfam" id="PF00288">
    <property type="entry name" value="GHMP_kinases_N"/>
    <property type="match status" value="1"/>
</dbReference>
<dbReference type="GO" id="GO:0043793">
    <property type="term" value="F:beta-ribofuranosylaminobenzene 5'-phosphate synthase activity"/>
    <property type="evidence" value="ECO:0007669"/>
    <property type="project" value="UniProtKB-EC"/>
</dbReference>
<dbReference type="AlphaFoldDB" id="A0A1V6N352"/>
<dbReference type="SUPFAM" id="SSF54211">
    <property type="entry name" value="Ribosomal protein S5 domain 2-like"/>
    <property type="match status" value="1"/>
</dbReference>
<feature type="domain" description="GHMP kinase C-terminal" evidence="4">
    <location>
        <begin position="230"/>
        <end position="299"/>
    </location>
</feature>
<evidence type="ECO:0000313" key="6">
    <source>
        <dbReference type="Proteomes" id="UP000191661"/>
    </source>
</evidence>
<accession>A0A1V6N352</accession>
<dbReference type="InterPro" id="IPR053442">
    <property type="entry name" value="Beta-RFA-P_synthase"/>
</dbReference>
<comment type="function">
    <text evidence="2">Catalyzes the condensation of 4-aminobenzoate (pABA) with 5-phospho-alpha-D-ribose 1-diphosphate (PRPP) to produce beta-ribofuranosylaminobenzene 5'-phosphate (beta-RFA-P).</text>
</comment>
<evidence type="ECO:0000256" key="2">
    <source>
        <dbReference type="PIRNR" id="PIRNR004884"/>
    </source>
</evidence>
<dbReference type="InterPro" id="IPR006204">
    <property type="entry name" value="GHMP_kinase_N_dom"/>
</dbReference>
<dbReference type="Pfam" id="PF08544">
    <property type="entry name" value="GHMP_kinases_C"/>
    <property type="match status" value="1"/>
</dbReference>
<keyword evidence="6" id="KW-1185">Reference proteome</keyword>
<keyword evidence="2" id="KW-0328">Glycosyltransferase</keyword>
<dbReference type="InterPro" id="IPR013750">
    <property type="entry name" value="GHMP_kinase_C_dom"/>
</dbReference>
<dbReference type="EMBL" id="JXMW01000006">
    <property type="protein sequence ID" value="OQD58926.1"/>
    <property type="molecule type" value="Genomic_DNA"/>
</dbReference>
<evidence type="ECO:0000313" key="5">
    <source>
        <dbReference type="EMBL" id="OQD58926.1"/>
    </source>
</evidence>
<organism evidence="5 6">
    <name type="scientific">Methanobrevibacter arboriphilus JCM 13429 = DSM 1125</name>
    <dbReference type="NCBI Taxonomy" id="1300164"/>
    <lineage>
        <taxon>Archaea</taxon>
        <taxon>Methanobacteriati</taxon>
        <taxon>Methanobacteriota</taxon>
        <taxon>Methanomada group</taxon>
        <taxon>Methanobacteria</taxon>
        <taxon>Methanobacteriales</taxon>
        <taxon>Methanobacteriaceae</taxon>
        <taxon>Methanobrevibacter</taxon>
    </lineage>
</organism>
<name>A0A1V6N352_METAZ</name>